<reference evidence="1 2" key="1">
    <citation type="journal article" date="2021" name="Commun. Biol.">
        <title>The genome of Shorea leprosula (Dipterocarpaceae) highlights the ecological relevance of drought in aseasonal tropical rainforests.</title>
        <authorList>
            <person name="Ng K.K.S."/>
            <person name="Kobayashi M.J."/>
            <person name="Fawcett J.A."/>
            <person name="Hatakeyama M."/>
            <person name="Paape T."/>
            <person name="Ng C.H."/>
            <person name="Ang C.C."/>
            <person name="Tnah L.H."/>
            <person name="Lee C.T."/>
            <person name="Nishiyama T."/>
            <person name="Sese J."/>
            <person name="O'Brien M.J."/>
            <person name="Copetti D."/>
            <person name="Mohd Noor M.I."/>
            <person name="Ong R.C."/>
            <person name="Putra M."/>
            <person name="Sireger I.Z."/>
            <person name="Indrioko S."/>
            <person name="Kosugi Y."/>
            <person name="Izuno A."/>
            <person name="Isagi Y."/>
            <person name="Lee S.L."/>
            <person name="Shimizu K.K."/>
        </authorList>
    </citation>
    <scope>NUCLEOTIDE SEQUENCE [LARGE SCALE GENOMIC DNA]</scope>
    <source>
        <strain evidence="1">214</strain>
    </source>
</reference>
<organism evidence="1 2">
    <name type="scientific">Rubroshorea leprosula</name>
    <dbReference type="NCBI Taxonomy" id="152421"/>
    <lineage>
        <taxon>Eukaryota</taxon>
        <taxon>Viridiplantae</taxon>
        <taxon>Streptophyta</taxon>
        <taxon>Embryophyta</taxon>
        <taxon>Tracheophyta</taxon>
        <taxon>Spermatophyta</taxon>
        <taxon>Magnoliopsida</taxon>
        <taxon>eudicotyledons</taxon>
        <taxon>Gunneridae</taxon>
        <taxon>Pentapetalae</taxon>
        <taxon>rosids</taxon>
        <taxon>malvids</taxon>
        <taxon>Malvales</taxon>
        <taxon>Dipterocarpaceae</taxon>
        <taxon>Rubroshorea</taxon>
    </lineage>
</organism>
<evidence type="ECO:0000313" key="2">
    <source>
        <dbReference type="Proteomes" id="UP001054252"/>
    </source>
</evidence>
<gene>
    <name evidence="1" type="ORF">SLEP1_g52443</name>
</gene>
<comment type="caution">
    <text evidence="1">The sequence shown here is derived from an EMBL/GenBank/DDBJ whole genome shotgun (WGS) entry which is preliminary data.</text>
</comment>
<sequence length="90" mass="10043">MYEFEAMTFNIHGGYLEAIVRGYGPASSLPPMTTTSASARPSTTSRCTFPLLNTGLISKMVRFGFFISINFIDAVRNFDIQFEVKCTIMN</sequence>
<dbReference type="EMBL" id="BPVZ01000193">
    <property type="protein sequence ID" value="GKV45342.1"/>
    <property type="molecule type" value="Genomic_DNA"/>
</dbReference>
<keyword evidence="2" id="KW-1185">Reference proteome</keyword>
<dbReference type="AlphaFoldDB" id="A0AAV5MA08"/>
<accession>A0AAV5MA08</accession>
<dbReference type="Proteomes" id="UP001054252">
    <property type="component" value="Unassembled WGS sequence"/>
</dbReference>
<protein>
    <submittedName>
        <fullName evidence="1">Uncharacterized protein</fullName>
    </submittedName>
</protein>
<proteinExistence type="predicted"/>
<name>A0AAV5MA08_9ROSI</name>
<evidence type="ECO:0000313" key="1">
    <source>
        <dbReference type="EMBL" id="GKV45342.1"/>
    </source>
</evidence>